<evidence type="ECO:0000256" key="9">
    <source>
        <dbReference type="ARBA" id="ARBA00022989"/>
    </source>
</evidence>
<feature type="transmembrane region" description="Helical" evidence="12">
    <location>
        <begin position="86"/>
        <end position="106"/>
    </location>
</feature>
<keyword evidence="4" id="KW-1003">Cell membrane</keyword>
<dbReference type="PIRSF" id="PIRSF000267">
    <property type="entry name" value="Cyt_oxidse_sub2"/>
    <property type="match status" value="1"/>
</dbReference>
<keyword evidence="14" id="KW-1185">Reference proteome</keyword>
<name>A0A388SA97_9BURK</name>
<evidence type="ECO:0000256" key="5">
    <source>
        <dbReference type="ARBA" id="ARBA00022617"/>
    </source>
</evidence>
<comment type="caution">
    <text evidence="13">The sequence shown here is derived from an EMBL/GenBank/DDBJ whole genome shotgun (WGS) entry which is preliminary data.</text>
</comment>
<dbReference type="PANTHER" id="PTHR43141:SF5">
    <property type="entry name" value="CYTOCHROME BD-I UBIQUINOL OXIDASE SUBUNIT 2"/>
    <property type="match status" value="1"/>
</dbReference>
<dbReference type="PANTHER" id="PTHR43141">
    <property type="entry name" value="CYTOCHROME BD2 SUBUNIT II"/>
    <property type="match status" value="1"/>
</dbReference>
<dbReference type="AlphaFoldDB" id="A0A388SA97"/>
<keyword evidence="9 12" id="KW-1133">Transmembrane helix</keyword>
<evidence type="ECO:0000256" key="8">
    <source>
        <dbReference type="ARBA" id="ARBA00022982"/>
    </source>
</evidence>
<evidence type="ECO:0000313" key="13">
    <source>
        <dbReference type="EMBL" id="GBO93227.1"/>
    </source>
</evidence>
<dbReference type="EMBL" id="BGZJ01000001">
    <property type="protein sequence ID" value="GBO93227.1"/>
    <property type="molecule type" value="Genomic_DNA"/>
</dbReference>
<keyword evidence="7" id="KW-0479">Metal-binding</keyword>
<feature type="transmembrane region" description="Helical" evidence="12">
    <location>
        <begin position="161"/>
        <end position="182"/>
    </location>
</feature>
<keyword evidence="3" id="KW-0813">Transport</keyword>
<evidence type="ECO:0000256" key="10">
    <source>
        <dbReference type="ARBA" id="ARBA00023004"/>
    </source>
</evidence>
<evidence type="ECO:0000256" key="4">
    <source>
        <dbReference type="ARBA" id="ARBA00022475"/>
    </source>
</evidence>
<feature type="transmembrane region" description="Helical" evidence="12">
    <location>
        <begin position="203"/>
        <end position="226"/>
    </location>
</feature>
<evidence type="ECO:0000256" key="6">
    <source>
        <dbReference type="ARBA" id="ARBA00022692"/>
    </source>
</evidence>
<dbReference type="RefSeq" id="WP_116269647.1">
    <property type="nucleotide sequence ID" value="NZ_BGZJ01000001.1"/>
</dbReference>
<comment type="subcellular location">
    <subcellularLocation>
        <location evidence="1">Cell membrane</location>
        <topology evidence="1">Multi-pass membrane protein</topology>
    </subcellularLocation>
</comment>
<keyword evidence="5" id="KW-0349">Heme</keyword>
<proteinExistence type="inferred from homology"/>
<dbReference type="GO" id="GO:0016682">
    <property type="term" value="F:oxidoreductase activity, acting on diphenols and related substances as donors, oxygen as acceptor"/>
    <property type="evidence" value="ECO:0007669"/>
    <property type="project" value="TreeGrafter"/>
</dbReference>
<feature type="transmembrane region" description="Helical" evidence="12">
    <location>
        <begin position="288"/>
        <end position="313"/>
    </location>
</feature>
<evidence type="ECO:0000313" key="14">
    <source>
        <dbReference type="Proteomes" id="UP000266091"/>
    </source>
</evidence>
<dbReference type="GO" id="GO:0046872">
    <property type="term" value="F:metal ion binding"/>
    <property type="evidence" value="ECO:0007669"/>
    <property type="project" value="UniProtKB-KW"/>
</dbReference>
<sequence>MIDYEILKLIWWLFIAVLLTGFAIMDGQDMGAGTLLPYLGKTNEERRIMINAVAPHWDGNEVWLLTGAGAMFAAWPIAYATAFSGFYWALLIVLFMLIFRPVAFDYRSKVDSTKWRTLWDTLLFLGSAVPPIICGVAFGNLLQGVPFRIDTTMRVYYEGSFFALLNPFALLCGVVSIAMVIMHGANYLALKTEGDLQARSARVSTLSSAATFVLFALAGIWLAMAIPGYTATGLDPAGFPNPLAKSVAIGGSWFDNLSAHPYFYLLPALGLLGSLLSVVFGKAGKWGSAIVASSVALLGIVLTPFVTMFPFVMPSSLDPVSSLTLWDCTSSQLTLEIMFFVTLIFLPLVVIYTSWAYHVMRGKVTHEYISENSHSLY</sequence>
<gene>
    <name evidence="13" type="ORF">MESMUL_05810</name>
</gene>
<comment type="similarity">
    <text evidence="2">Belongs to the cytochrome ubiquinol oxidase subunit 2 family.</text>
</comment>
<dbReference type="Pfam" id="PF02322">
    <property type="entry name" value="Cyt_bd_oxida_II"/>
    <property type="match status" value="1"/>
</dbReference>
<feature type="transmembrane region" description="Helical" evidence="12">
    <location>
        <begin position="6"/>
        <end position="25"/>
    </location>
</feature>
<dbReference type="GO" id="GO:0019646">
    <property type="term" value="P:aerobic electron transport chain"/>
    <property type="evidence" value="ECO:0007669"/>
    <property type="project" value="TreeGrafter"/>
</dbReference>
<accession>A0A388SA97</accession>
<dbReference type="GO" id="GO:0005886">
    <property type="term" value="C:plasma membrane"/>
    <property type="evidence" value="ECO:0007669"/>
    <property type="project" value="UniProtKB-SubCell"/>
</dbReference>
<evidence type="ECO:0000256" key="12">
    <source>
        <dbReference type="SAM" id="Phobius"/>
    </source>
</evidence>
<feature type="transmembrane region" description="Helical" evidence="12">
    <location>
        <begin position="333"/>
        <end position="353"/>
    </location>
</feature>
<feature type="transmembrane region" description="Helical" evidence="12">
    <location>
        <begin position="262"/>
        <end position="281"/>
    </location>
</feature>
<keyword evidence="8" id="KW-0249">Electron transport</keyword>
<protein>
    <submittedName>
        <fullName evidence="13">Cytochrome bd oxidase subunit II</fullName>
    </submittedName>
</protein>
<dbReference type="Proteomes" id="UP000266091">
    <property type="component" value="Unassembled WGS sequence"/>
</dbReference>
<keyword evidence="6 12" id="KW-0812">Transmembrane</keyword>
<evidence type="ECO:0000256" key="3">
    <source>
        <dbReference type="ARBA" id="ARBA00022448"/>
    </source>
</evidence>
<feature type="transmembrane region" description="Helical" evidence="12">
    <location>
        <begin position="118"/>
        <end position="141"/>
    </location>
</feature>
<organism evidence="13 14">
    <name type="scientific">Mesosutterella multiformis</name>
    <dbReference type="NCBI Taxonomy" id="2259133"/>
    <lineage>
        <taxon>Bacteria</taxon>
        <taxon>Pseudomonadati</taxon>
        <taxon>Pseudomonadota</taxon>
        <taxon>Betaproteobacteria</taxon>
        <taxon>Burkholderiales</taxon>
        <taxon>Sutterellaceae</taxon>
        <taxon>Mesosutterella</taxon>
    </lineage>
</organism>
<dbReference type="OrthoDB" id="9776710at2"/>
<dbReference type="GO" id="GO:0009055">
    <property type="term" value="F:electron transfer activity"/>
    <property type="evidence" value="ECO:0007669"/>
    <property type="project" value="TreeGrafter"/>
</dbReference>
<keyword evidence="10" id="KW-0408">Iron</keyword>
<dbReference type="NCBIfam" id="TIGR00203">
    <property type="entry name" value="cydB"/>
    <property type="match status" value="1"/>
</dbReference>
<evidence type="ECO:0000256" key="11">
    <source>
        <dbReference type="ARBA" id="ARBA00023136"/>
    </source>
</evidence>
<dbReference type="InterPro" id="IPR003317">
    <property type="entry name" value="Cyt-d_oxidase_su2"/>
</dbReference>
<keyword evidence="11 12" id="KW-0472">Membrane</keyword>
<dbReference type="GO" id="GO:0070069">
    <property type="term" value="C:cytochrome complex"/>
    <property type="evidence" value="ECO:0007669"/>
    <property type="project" value="TreeGrafter"/>
</dbReference>
<reference evidence="13 14" key="1">
    <citation type="journal article" date="2018" name="Int. J. Syst. Evol. Microbiol.">
        <title>Mesosutterella multiformis gen. nov., sp. nov., a member of the family Sutterellaceae and Sutterella megalosphaeroides sp. nov., isolated from human faeces.</title>
        <authorList>
            <person name="Sakamoto M."/>
            <person name="Ikeyama N."/>
            <person name="Kunihiro T."/>
            <person name="Iino T."/>
            <person name="Yuki M."/>
            <person name="Ohkuma M."/>
        </authorList>
    </citation>
    <scope>NUCLEOTIDE SEQUENCE [LARGE SCALE GENOMIC DNA]</scope>
    <source>
        <strain evidence="13 14">4NBBH2</strain>
    </source>
</reference>
<evidence type="ECO:0000256" key="2">
    <source>
        <dbReference type="ARBA" id="ARBA00007543"/>
    </source>
</evidence>
<evidence type="ECO:0000256" key="7">
    <source>
        <dbReference type="ARBA" id="ARBA00022723"/>
    </source>
</evidence>
<evidence type="ECO:0000256" key="1">
    <source>
        <dbReference type="ARBA" id="ARBA00004651"/>
    </source>
</evidence>